<gene>
    <name evidence="4" type="ORF">PGQ11_007329</name>
</gene>
<evidence type="ECO:0000259" key="3">
    <source>
        <dbReference type="PROSITE" id="PS51762"/>
    </source>
</evidence>
<evidence type="ECO:0000313" key="5">
    <source>
        <dbReference type="Proteomes" id="UP001390339"/>
    </source>
</evidence>
<keyword evidence="4" id="KW-0378">Hydrolase</keyword>
<dbReference type="PANTHER" id="PTHR10963:SF24">
    <property type="entry name" value="GLYCOSIDASE C21B10.07-RELATED"/>
    <property type="match status" value="1"/>
</dbReference>
<dbReference type="GO" id="GO:0016787">
    <property type="term" value="F:hydrolase activity"/>
    <property type="evidence" value="ECO:0007669"/>
    <property type="project" value="UniProtKB-KW"/>
</dbReference>
<organism evidence="4 5">
    <name type="scientific">Apiospora arundinis</name>
    <dbReference type="NCBI Taxonomy" id="335852"/>
    <lineage>
        <taxon>Eukaryota</taxon>
        <taxon>Fungi</taxon>
        <taxon>Dikarya</taxon>
        <taxon>Ascomycota</taxon>
        <taxon>Pezizomycotina</taxon>
        <taxon>Sordariomycetes</taxon>
        <taxon>Xylariomycetidae</taxon>
        <taxon>Amphisphaeriales</taxon>
        <taxon>Apiosporaceae</taxon>
        <taxon>Apiospora</taxon>
    </lineage>
</organism>
<keyword evidence="5" id="KW-1185">Reference proteome</keyword>
<dbReference type="Proteomes" id="UP001390339">
    <property type="component" value="Unassembled WGS sequence"/>
</dbReference>
<dbReference type="InterPro" id="IPR013320">
    <property type="entry name" value="ConA-like_dom_sf"/>
</dbReference>
<evidence type="ECO:0000256" key="1">
    <source>
        <dbReference type="SAM" id="MobiDB-lite"/>
    </source>
</evidence>
<protein>
    <submittedName>
        <fullName evidence="4">Glycoside hydrolase family 16 protein</fullName>
    </submittedName>
</protein>
<evidence type="ECO:0000259" key="2">
    <source>
        <dbReference type="PROSITE" id="PS51212"/>
    </source>
</evidence>
<dbReference type="InterPro" id="IPR002889">
    <property type="entry name" value="WSC_carb-bd"/>
</dbReference>
<proteinExistence type="predicted"/>
<feature type="region of interest" description="Disordered" evidence="1">
    <location>
        <begin position="345"/>
        <end position="371"/>
    </location>
</feature>
<feature type="compositionally biased region" description="Low complexity" evidence="1">
    <location>
        <begin position="345"/>
        <end position="360"/>
    </location>
</feature>
<dbReference type="InterPro" id="IPR000757">
    <property type="entry name" value="Beta-glucanase-like"/>
</dbReference>
<feature type="domain" description="WSC" evidence="2">
    <location>
        <begin position="391"/>
        <end position="489"/>
    </location>
</feature>
<dbReference type="InterPro" id="IPR050546">
    <property type="entry name" value="Glycosyl_Hydrlase_16"/>
</dbReference>
<dbReference type="SUPFAM" id="SSF49899">
    <property type="entry name" value="Concanavalin A-like lectins/glucanases"/>
    <property type="match status" value="1"/>
</dbReference>
<comment type="caution">
    <text evidence="4">The sequence shown here is derived from an EMBL/GenBank/DDBJ whole genome shotgun (WGS) entry which is preliminary data.</text>
</comment>
<dbReference type="Gene3D" id="2.60.120.200">
    <property type="match status" value="1"/>
</dbReference>
<accession>A0ABR2IWK1</accession>
<dbReference type="CDD" id="cd02181">
    <property type="entry name" value="GH16_fungal_Lam16A_glucanase"/>
    <property type="match status" value="1"/>
</dbReference>
<dbReference type="Pfam" id="PF01822">
    <property type="entry name" value="WSC"/>
    <property type="match status" value="1"/>
</dbReference>
<feature type="compositionally biased region" description="Polar residues" evidence="1">
    <location>
        <begin position="361"/>
        <end position="371"/>
    </location>
</feature>
<dbReference type="SMART" id="SM00321">
    <property type="entry name" value="WSC"/>
    <property type="match status" value="1"/>
</dbReference>
<dbReference type="EMBL" id="JAPCWZ010000004">
    <property type="protein sequence ID" value="KAK8868751.1"/>
    <property type="molecule type" value="Genomic_DNA"/>
</dbReference>
<feature type="domain" description="GH16" evidence="3">
    <location>
        <begin position="34"/>
        <end position="309"/>
    </location>
</feature>
<sequence>MAYALATHYAGQALLNGFSFFTGKDPSNGFVNYQSQAAAVSQGLVKVDEFNRVRLGVDTYNNYTVNDAGRPSVRLTSYQGFTHGLFIADFAHMPASTCGVWPAFWAFNNDQNGAKWPLGGELDIIEGANTASRNLISAHTSPGCQLPSTGFTGQQGPTNCEPGPGNIGCNYAAPTSDVTSYGDSFNAQGGGVYALEWDSDGLKVWHFPRSAIPGDIAMAPLTSPDPKAWGPPQALFGGAGCDADSFFYNMSLVININLCGDYAGNVWGRTDKCNTLAPTCKEYVASRPEAFLGAFWNINYIDVYQKPNTPKPSSSSSVSASTSFPNATSLSTRIRTISNTALTLPSTSKLPSTTELPSPSNTRTITLTTATPSSVATKSGGGLKDPAVINGYTLLGCFGSSSGYPTWSSSADFATMDNEACVASCASLGRKYSGVYATTCYCADNLGDASAVDNAQCDRACPGNPNESCGGLVKGTNGGTSIPSMNSTAVNNTAAVSRPLGRRAAPANILFTVYGNIATAPPPAGAPAMGGGSSSPAAGRNSTATGVNNGSGGIVTITTALTMTYTTVCATNPAQLVAVAYCTTMTITQCPSGRPSVPTAPAAAAAVIGGGPYWNGTWNGTFNGTVPAAAAAAVVIPMTTYTETCSACGPRGANTVTLTIPVAVATAPVANVVVTAVTVAKVVPVMVNSNSNNNNNNSLRSNSTMNGTRVNQYPVMAGASSVFGDDFVGVTGMMLSLAILGAVFLL</sequence>
<feature type="region of interest" description="Disordered" evidence="1">
    <location>
        <begin position="525"/>
        <end position="545"/>
    </location>
</feature>
<dbReference type="Pfam" id="PF26113">
    <property type="entry name" value="GH16_XgeA"/>
    <property type="match status" value="1"/>
</dbReference>
<dbReference type="PROSITE" id="PS51762">
    <property type="entry name" value="GH16_2"/>
    <property type="match status" value="1"/>
</dbReference>
<dbReference type="PANTHER" id="PTHR10963">
    <property type="entry name" value="GLYCOSYL HYDROLASE-RELATED"/>
    <property type="match status" value="1"/>
</dbReference>
<reference evidence="4 5" key="1">
    <citation type="journal article" date="2024" name="IMA Fungus">
        <title>Apiospora arundinis, a panoply of carbohydrate-active enzymes and secondary metabolites.</title>
        <authorList>
            <person name="Sorensen T."/>
            <person name="Petersen C."/>
            <person name="Muurmann A.T."/>
            <person name="Christiansen J.V."/>
            <person name="Brundto M.L."/>
            <person name="Overgaard C.K."/>
            <person name="Boysen A.T."/>
            <person name="Wollenberg R.D."/>
            <person name="Larsen T.O."/>
            <person name="Sorensen J.L."/>
            <person name="Nielsen K.L."/>
            <person name="Sondergaard T.E."/>
        </authorList>
    </citation>
    <scope>NUCLEOTIDE SEQUENCE [LARGE SCALE GENOMIC DNA]</scope>
    <source>
        <strain evidence="4 5">AAU 773</strain>
    </source>
</reference>
<name>A0ABR2IWK1_9PEZI</name>
<dbReference type="PROSITE" id="PS51212">
    <property type="entry name" value="WSC"/>
    <property type="match status" value="1"/>
</dbReference>
<evidence type="ECO:0000313" key="4">
    <source>
        <dbReference type="EMBL" id="KAK8868751.1"/>
    </source>
</evidence>